<organism evidence="1 4">
    <name type="scientific">Bacteroides thetaiotaomicron</name>
    <dbReference type="NCBI Taxonomy" id="818"/>
    <lineage>
        <taxon>Bacteria</taxon>
        <taxon>Pseudomonadati</taxon>
        <taxon>Bacteroidota</taxon>
        <taxon>Bacteroidia</taxon>
        <taxon>Bacteroidales</taxon>
        <taxon>Bacteroidaceae</taxon>
        <taxon>Bacteroides</taxon>
    </lineage>
</organism>
<dbReference type="EMBL" id="CZBI01000003">
    <property type="protein sequence ID" value="CUQ08258.1"/>
    <property type="molecule type" value="Genomic_DNA"/>
</dbReference>
<dbReference type="AlphaFoldDB" id="A0A174PLD1"/>
<protein>
    <submittedName>
        <fullName evidence="1">Uncharacterized protein</fullName>
    </submittedName>
</protein>
<dbReference type="Proteomes" id="UP000095541">
    <property type="component" value="Unassembled WGS sequence"/>
</dbReference>
<reference evidence="3 4" key="1">
    <citation type="submission" date="2015-09" db="EMBL/GenBank/DDBJ databases">
        <authorList>
            <consortium name="Pathogen Informatics"/>
        </authorList>
    </citation>
    <scope>NUCLEOTIDE SEQUENCE [LARGE SCALE GENOMIC DNA]</scope>
    <source>
        <strain evidence="1 4">2789STDY5834899</strain>
        <strain evidence="2 3">2789STDY5834945</strain>
    </source>
</reference>
<dbReference type="EMBL" id="CZAP01000008">
    <property type="protein sequence ID" value="CUP59205.1"/>
    <property type="molecule type" value="Genomic_DNA"/>
</dbReference>
<evidence type="ECO:0000313" key="2">
    <source>
        <dbReference type="EMBL" id="CUQ08258.1"/>
    </source>
</evidence>
<evidence type="ECO:0000313" key="1">
    <source>
        <dbReference type="EMBL" id="CUP59205.1"/>
    </source>
</evidence>
<gene>
    <name evidence="1" type="ORF">ERS852511_02599</name>
    <name evidence="2" type="ORF">ERS852557_02669</name>
</gene>
<sequence>MENGECYAGSNNYPLSIIHYSLFFSIFAPEIKDIQRFNEDI</sequence>
<name>A0A174PLD1_BACT4</name>
<proteinExistence type="predicted"/>
<accession>A0A174PLD1</accession>
<evidence type="ECO:0000313" key="4">
    <source>
        <dbReference type="Proteomes" id="UP000095576"/>
    </source>
</evidence>
<dbReference type="Proteomes" id="UP000095576">
    <property type="component" value="Unassembled WGS sequence"/>
</dbReference>
<evidence type="ECO:0000313" key="3">
    <source>
        <dbReference type="Proteomes" id="UP000095541"/>
    </source>
</evidence>
<accession>C6IIP6</accession>